<reference evidence="9 10" key="1">
    <citation type="submission" date="2015-02" db="EMBL/GenBank/DDBJ databases">
        <authorList>
            <person name="Chooi Y.-H."/>
        </authorList>
    </citation>
    <scope>NUCLEOTIDE SEQUENCE [LARGE SCALE GENOMIC DNA]</scope>
    <source>
        <strain evidence="9">E3</strain>
    </source>
</reference>
<evidence type="ECO:0000313" key="9">
    <source>
        <dbReference type="EMBL" id="CEO98422.1"/>
    </source>
</evidence>
<evidence type="ECO:0000256" key="2">
    <source>
        <dbReference type="ARBA" id="ARBA00010916"/>
    </source>
</evidence>
<dbReference type="PANTHER" id="PTHR13476">
    <property type="entry name" value="CHROMATIN MODIFICATION-RELATED PROTEIN MEAF6"/>
    <property type="match status" value="1"/>
</dbReference>
<protein>
    <recommendedName>
        <fullName evidence="11">Chromatin modification-related protein MEAF6</fullName>
    </recommendedName>
</protein>
<keyword evidence="3" id="KW-0156">Chromatin regulator</keyword>
<sequence>MESSKGASSASGQLETLSLRQAQLEDDLRRIEKQIFDLETHYIERTQSYGNVVVGWDGFLSCRLPGNQTIRRGRINPKDRIFSISSTTAPKDDIEEE</sequence>
<keyword evidence="10" id="KW-1185">Reference proteome</keyword>
<dbReference type="OMA" id="RAFWIFR"/>
<dbReference type="AlphaFoldDB" id="A0A0G4IT69"/>
<keyword evidence="7" id="KW-0539">Nucleus</keyword>
<proteinExistence type="inferred from homology"/>
<gene>
    <name evidence="9" type="ORF">PBRA_006536</name>
</gene>
<evidence type="ECO:0000256" key="8">
    <source>
        <dbReference type="SAM" id="Coils"/>
    </source>
</evidence>
<evidence type="ECO:0000256" key="7">
    <source>
        <dbReference type="ARBA" id="ARBA00023242"/>
    </source>
</evidence>
<accession>A0A0G4IT69</accession>
<evidence type="ECO:0000313" key="10">
    <source>
        <dbReference type="Proteomes" id="UP000039324"/>
    </source>
</evidence>
<evidence type="ECO:0000256" key="3">
    <source>
        <dbReference type="ARBA" id="ARBA00022853"/>
    </source>
</evidence>
<evidence type="ECO:0000256" key="4">
    <source>
        <dbReference type="ARBA" id="ARBA00023015"/>
    </source>
</evidence>
<evidence type="ECO:0008006" key="11">
    <source>
        <dbReference type="Google" id="ProtNLM"/>
    </source>
</evidence>
<comment type="similarity">
    <text evidence="2">Belongs to the EAF6 family.</text>
</comment>
<evidence type="ECO:0000256" key="1">
    <source>
        <dbReference type="ARBA" id="ARBA00004123"/>
    </source>
</evidence>
<name>A0A0G4IT69_PLABS</name>
<dbReference type="GO" id="GO:0000123">
    <property type="term" value="C:histone acetyltransferase complex"/>
    <property type="evidence" value="ECO:0007669"/>
    <property type="project" value="InterPro"/>
</dbReference>
<dbReference type="OrthoDB" id="440324at2759"/>
<evidence type="ECO:0000256" key="6">
    <source>
        <dbReference type="ARBA" id="ARBA00023163"/>
    </source>
</evidence>
<dbReference type="Pfam" id="PF09340">
    <property type="entry name" value="NuA4"/>
    <property type="match status" value="1"/>
</dbReference>
<dbReference type="EMBL" id="CDSF01000084">
    <property type="protein sequence ID" value="CEO98422.1"/>
    <property type="molecule type" value="Genomic_DNA"/>
</dbReference>
<dbReference type="GO" id="GO:0005634">
    <property type="term" value="C:nucleus"/>
    <property type="evidence" value="ECO:0007669"/>
    <property type="project" value="UniProtKB-SubCell"/>
</dbReference>
<keyword evidence="5 8" id="KW-0175">Coiled coil</keyword>
<comment type="subcellular location">
    <subcellularLocation>
        <location evidence="1">Nucleus</location>
    </subcellularLocation>
</comment>
<feature type="coiled-coil region" evidence="8">
    <location>
        <begin position="14"/>
        <end position="41"/>
    </location>
</feature>
<dbReference type="Proteomes" id="UP000039324">
    <property type="component" value="Unassembled WGS sequence"/>
</dbReference>
<keyword evidence="4" id="KW-0805">Transcription regulation</keyword>
<evidence type="ECO:0000256" key="5">
    <source>
        <dbReference type="ARBA" id="ARBA00023054"/>
    </source>
</evidence>
<organism evidence="9 10">
    <name type="scientific">Plasmodiophora brassicae</name>
    <name type="common">Clubroot disease agent</name>
    <dbReference type="NCBI Taxonomy" id="37360"/>
    <lineage>
        <taxon>Eukaryota</taxon>
        <taxon>Sar</taxon>
        <taxon>Rhizaria</taxon>
        <taxon>Endomyxa</taxon>
        <taxon>Phytomyxea</taxon>
        <taxon>Plasmodiophorida</taxon>
        <taxon>Plasmodiophoridae</taxon>
        <taxon>Plasmodiophora</taxon>
    </lineage>
</organism>
<dbReference type="InterPro" id="IPR015418">
    <property type="entry name" value="Eaf6"/>
</dbReference>
<dbReference type="GO" id="GO:0006325">
    <property type="term" value="P:chromatin organization"/>
    <property type="evidence" value="ECO:0007669"/>
    <property type="project" value="UniProtKB-KW"/>
</dbReference>
<keyword evidence="6" id="KW-0804">Transcription</keyword>